<dbReference type="EMBL" id="BAAAUX010000024">
    <property type="protein sequence ID" value="GAA2812754.1"/>
    <property type="molecule type" value="Genomic_DNA"/>
</dbReference>
<accession>A0ABN3VLB1</accession>
<proteinExistence type="predicted"/>
<name>A0ABN3VLB1_9PSEU</name>
<comment type="caution">
    <text evidence="1">The sequence shown here is derived from an EMBL/GenBank/DDBJ whole genome shotgun (WGS) entry which is preliminary data.</text>
</comment>
<protein>
    <submittedName>
        <fullName evidence="1">Uncharacterized protein</fullName>
    </submittedName>
</protein>
<sequence>MEGSPIWSLGPLTFDPEQPDRHGVHWILTTEEGFWASPATNAELNPQLATHGAFRTPGWKTERTITLEGQAFAPDFATLRRASAALTGLLSDPSTPMALTCHSEIGALTSEVYLDDQILTKPTETAAPGFEWSLQLVAPDPRKYSLAWYRAETRLPSQGTGGLRFGSGLHFGRARGLSFGEDHSSGAMVLTNDGTAPTAPLYTLHGPLHRPWLTVTTGNRTAALAYDATLHEGQALVIDPSVPTALLDGEIPARQRLFPAQFADFVIPAASFDGEPGQRCVRLSHDGPARAEGRVEATWRHAWF</sequence>
<dbReference type="Proteomes" id="UP001500979">
    <property type="component" value="Unassembled WGS sequence"/>
</dbReference>
<reference evidence="1 2" key="1">
    <citation type="journal article" date="2019" name="Int. J. Syst. Evol. Microbiol.">
        <title>The Global Catalogue of Microorganisms (GCM) 10K type strain sequencing project: providing services to taxonomists for standard genome sequencing and annotation.</title>
        <authorList>
            <consortium name="The Broad Institute Genomics Platform"/>
            <consortium name="The Broad Institute Genome Sequencing Center for Infectious Disease"/>
            <person name="Wu L."/>
            <person name="Ma J."/>
        </authorList>
    </citation>
    <scope>NUCLEOTIDE SEQUENCE [LARGE SCALE GENOMIC DNA]</scope>
    <source>
        <strain evidence="1 2">JCM 9383</strain>
    </source>
</reference>
<keyword evidence="2" id="KW-1185">Reference proteome</keyword>
<dbReference type="RefSeq" id="WP_344684620.1">
    <property type="nucleotide sequence ID" value="NZ_BAAAUX010000024.1"/>
</dbReference>
<evidence type="ECO:0000313" key="2">
    <source>
        <dbReference type="Proteomes" id="UP001500979"/>
    </source>
</evidence>
<organism evidence="1 2">
    <name type="scientific">Saccharopolyspora taberi</name>
    <dbReference type="NCBI Taxonomy" id="60895"/>
    <lineage>
        <taxon>Bacteria</taxon>
        <taxon>Bacillati</taxon>
        <taxon>Actinomycetota</taxon>
        <taxon>Actinomycetes</taxon>
        <taxon>Pseudonocardiales</taxon>
        <taxon>Pseudonocardiaceae</taxon>
        <taxon>Saccharopolyspora</taxon>
    </lineage>
</organism>
<gene>
    <name evidence="1" type="ORF">GCM10010470_55240</name>
</gene>
<evidence type="ECO:0000313" key="1">
    <source>
        <dbReference type="EMBL" id="GAA2812754.1"/>
    </source>
</evidence>